<organism evidence="8 9">
    <name type="scientific">Synoicihabitans lomoniglobus</name>
    <dbReference type="NCBI Taxonomy" id="2909285"/>
    <lineage>
        <taxon>Bacteria</taxon>
        <taxon>Pseudomonadati</taxon>
        <taxon>Verrucomicrobiota</taxon>
        <taxon>Opitutia</taxon>
        <taxon>Opitutales</taxon>
        <taxon>Opitutaceae</taxon>
        <taxon>Synoicihabitans</taxon>
    </lineage>
</organism>
<evidence type="ECO:0000256" key="3">
    <source>
        <dbReference type="ARBA" id="ARBA00022692"/>
    </source>
</evidence>
<keyword evidence="2" id="KW-1003">Cell membrane</keyword>
<dbReference type="EMBL" id="CP119075">
    <property type="protein sequence ID" value="WED65981.1"/>
    <property type="molecule type" value="Genomic_DNA"/>
</dbReference>
<proteinExistence type="predicted"/>
<dbReference type="InterPro" id="IPR010432">
    <property type="entry name" value="RDD"/>
</dbReference>
<evidence type="ECO:0000313" key="8">
    <source>
        <dbReference type="EMBL" id="WED65981.1"/>
    </source>
</evidence>
<keyword evidence="9" id="KW-1185">Reference proteome</keyword>
<protein>
    <submittedName>
        <fullName evidence="8">RDD family protein</fullName>
    </submittedName>
</protein>
<feature type="transmembrane region" description="Helical" evidence="6">
    <location>
        <begin position="16"/>
        <end position="34"/>
    </location>
</feature>
<dbReference type="KEGG" id="slom:PXH66_03845"/>
<dbReference type="PANTHER" id="PTHR36115:SF9">
    <property type="entry name" value="LMO1584 PROTEIN"/>
    <property type="match status" value="1"/>
</dbReference>
<evidence type="ECO:0000313" key="9">
    <source>
        <dbReference type="Proteomes" id="UP001218638"/>
    </source>
</evidence>
<keyword evidence="5 6" id="KW-0472">Membrane</keyword>
<reference evidence="8" key="1">
    <citation type="submission" date="2023-03" db="EMBL/GenBank/DDBJ databases">
        <title>Lomoglobus Profundus gen. nov., sp. nov., a novel member of the phylum Verrucomicrobia, isolated from deep-marine sediment of South China Sea.</title>
        <authorList>
            <person name="Ahmad T."/>
            <person name="Ishaq S.E."/>
            <person name="Wang F."/>
        </authorList>
    </citation>
    <scope>NUCLEOTIDE SEQUENCE</scope>
    <source>
        <strain evidence="8">LMO-M01</strain>
    </source>
</reference>
<dbReference type="Pfam" id="PF06271">
    <property type="entry name" value="RDD"/>
    <property type="match status" value="1"/>
</dbReference>
<keyword evidence="3 6" id="KW-0812">Transmembrane</keyword>
<comment type="subcellular location">
    <subcellularLocation>
        <location evidence="1">Cell membrane</location>
        <topology evidence="1">Multi-pass membrane protein</topology>
    </subcellularLocation>
</comment>
<dbReference type="AlphaFoldDB" id="A0AAF0CQ27"/>
<evidence type="ECO:0000256" key="2">
    <source>
        <dbReference type="ARBA" id="ARBA00022475"/>
    </source>
</evidence>
<sequence>MIADFQYGGFWRRFGAMWLDVVCLSPLVILTLWGNSTFRLFQAYYFIPGLVISALYSIYLVKRFGGTPGKLILGLRITKMDSSPVGYREAILRELPNYLFHIVLSVGLVASALHLTDAEYLALGWKDRSIRLKDLTPGFYGPVQIAQTVWIWSEFFVLLTNEKKRAIHDFIAGTVVIVKDSNQSVQRTAAAAQPPPLT</sequence>
<feature type="domain" description="RDD" evidence="7">
    <location>
        <begin position="7"/>
        <end position="173"/>
    </location>
</feature>
<feature type="transmembrane region" description="Helical" evidence="6">
    <location>
        <begin position="40"/>
        <end position="61"/>
    </location>
</feature>
<evidence type="ECO:0000256" key="1">
    <source>
        <dbReference type="ARBA" id="ARBA00004651"/>
    </source>
</evidence>
<evidence type="ECO:0000259" key="7">
    <source>
        <dbReference type="Pfam" id="PF06271"/>
    </source>
</evidence>
<evidence type="ECO:0000256" key="4">
    <source>
        <dbReference type="ARBA" id="ARBA00022989"/>
    </source>
</evidence>
<dbReference type="PANTHER" id="PTHR36115">
    <property type="entry name" value="PROLINE-RICH ANTIGEN HOMOLOG-RELATED"/>
    <property type="match status" value="1"/>
</dbReference>
<keyword evidence="4 6" id="KW-1133">Transmembrane helix</keyword>
<dbReference type="RefSeq" id="WP_330931170.1">
    <property type="nucleotide sequence ID" value="NZ_JAKGCW010000045.1"/>
</dbReference>
<evidence type="ECO:0000256" key="6">
    <source>
        <dbReference type="SAM" id="Phobius"/>
    </source>
</evidence>
<evidence type="ECO:0000256" key="5">
    <source>
        <dbReference type="ARBA" id="ARBA00023136"/>
    </source>
</evidence>
<accession>A0AAF0CQ27</accession>
<dbReference type="Proteomes" id="UP001218638">
    <property type="component" value="Chromosome"/>
</dbReference>
<dbReference type="GO" id="GO:0005886">
    <property type="term" value="C:plasma membrane"/>
    <property type="evidence" value="ECO:0007669"/>
    <property type="project" value="UniProtKB-SubCell"/>
</dbReference>
<name>A0AAF0CQ27_9BACT</name>
<gene>
    <name evidence="8" type="ORF">PXH66_03845</name>
</gene>
<dbReference type="InterPro" id="IPR051791">
    <property type="entry name" value="Pra-immunoreactive"/>
</dbReference>